<dbReference type="EMBL" id="CP028137">
    <property type="protein sequence ID" value="AZZ53924.1"/>
    <property type="molecule type" value="Genomic_DNA"/>
</dbReference>
<evidence type="ECO:0000256" key="4">
    <source>
        <dbReference type="ARBA" id="ARBA00022741"/>
    </source>
</evidence>
<dbReference type="GO" id="GO:0110001">
    <property type="term" value="C:toxin-antitoxin complex"/>
    <property type="evidence" value="ECO:0007669"/>
    <property type="project" value="InterPro"/>
</dbReference>
<organism evidence="6 7">
    <name type="scientific">Rathayibacter festucae DSM 15932</name>
    <dbReference type="NCBI Taxonomy" id="1328866"/>
    <lineage>
        <taxon>Bacteria</taxon>
        <taxon>Bacillati</taxon>
        <taxon>Actinomycetota</taxon>
        <taxon>Actinomycetes</taxon>
        <taxon>Micrococcales</taxon>
        <taxon>Microbacteriaceae</taxon>
        <taxon>Rathayibacter</taxon>
    </lineage>
</organism>
<evidence type="ECO:0000256" key="3">
    <source>
        <dbReference type="ARBA" id="ARBA00022722"/>
    </source>
</evidence>
<dbReference type="GO" id="GO:0004540">
    <property type="term" value="F:RNA nuclease activity"/>
    <property type="evidence" value="ECO:0007669"/>
    <property type="project" value="InterPro"/>
</dbReference>
<dbReference type="Proteomes" id="UP000285317">
    <property type="component" value="Chromosome"/>
</dbReference>
<dbReference type="InterPro" id="IPR051813">
    <property type="entry name" value="HepT_RNase_toxin"/>
</dbReference>
<dbReference type="GO" id="GO:0016787">
    <property type="term" value="F:hydrolase activity"/>
    <property type="evidence" value="ECO:0007669"/>
    <property type="project" value="UniProtKB-KW"/>
</dbReference>
<keyword evidence="3" id="KW-0540">Nuclease</keyword>
<dbReference type="PANTHER" id="PTHR34139">
    <property type="entry name" value="UPF0331 PROTEIN MJ0127"/>
    <property type="match status" value="1"/>
</dbReference>
<keyword evidence="1" id="KW-0597">Phosphoprotein</keyword>
<dbReference type="RefSeq" id="WP_127888300.1">
    <property type="nucleotide sequence ID" value="NZ_CP028137.1"/>
</dbReference>
<keyword evidence="4" id="KW-0547">Nucleotide-binding</keyword>
<reference evidence="6 7" key="1">
    <citation type="submission" date="2018-03" db="EMBL/GenBank/DDBJ databases">
        <title>Bacteriophage NCPPB3778 and a type I-E CRISPR drive the evolution of the US Biological Select Agent, Rathayibacter toxicus.</title>
        <authorList>
            <person name="Davis E.W.II."/>
            <person name="Tabima J.F."/>
            <person name="Weisberg A.J."/>
            <person name="Dantas Lopes L."/>
            <person name="Wiseman M.S."/>
            <person name="Wiseman M.S."/>
            <person name="Pupko T."/>
            <person name="Belcher M.S."/>
            <person name="Sechler A.J."/>
            <person name="Tancos M.A."/>
            <person name="Schroeder B.K."/>
            <person name="Murray T.D."/>
            <person name="Luster D.G."/>
            <person name="Schneider W.L."/>
            <person name="Rogers E."/>
            <person name="Andreote F.D."/>
            <person name="Grunwald N.J."/>
            <person name="Putnam M.L."/>
            <person name="Chang J.H."/>
        </authorList>
    </citation>
    <scope>NUCLEOTIDE SEQUENCE [LARGE SCALE GENOMIC DNA]</scope>
    <source>
        <strain evidence="6 7">DSM 15932</strain>
    </source>
</reference>
<dbReference type="KEGG" id="rfs:C1I64_19075"/>
<evidence type="ECO:0000256" key="2">
    <source>
        <dbReference type="ARBA" id="ARBA00022649"/>
    </source>
</evidence>
<sequence>MSREPRHRLADIAAAAAAIRAHLDRGGLDDGLVFDAVRMRLVEIGEAVKDLPQSLLETEPEVPWRDVAGMRDRLAHRYFDTTHAILAATVTTELPALEAAVQRLRERASED</sequence>
<dbReference type="Pfam" id="PF01934">
    <property type="entry name" value="HepT-like"/>
    <property type="match status" value="1"/>
</dbReference>
<dbReference type="InterPro" id="IPR008201">
    <property type="entry name" value="HepT-like"/>
</dbReference>
<dbReference type="AlphaFoldDB" id="A0A3T0T5K8"/>
<dbReference type="GO" id="GO:0000166">
    <property type="term" value="F:nucleotide binding"/>
    <property type="evidence" value="ECO:0007669"/>
    <property type="project" value="UniProtKB-KW"/>
</dbReference>
<evidence type="ECO:0008006" key="8">
    <source>
        <dbReference type="Google" id="ProtNLM"/>
    </source>
</evidence>
<evidence type="ECO:0000256" key="5">
    <source>
        <dbReference type="ARBA" id="ARBA00022801"/>
    </source>
</evidence>
<dbReference type="PANTHER" id="PTHR34139:SF1">
    <property type="entry name" value="RNASE MJ1380-RELATED"/>
    <property type="match status" value="1"/>
</dbReference>
<accession>A0A3T0T5K8</accession>
<gene>
    <name evidence="6" type="ORF">C1I64_19075</name>
</gene>
<keyword evidence="5" id="KW-0378">Hydrolase</keyword>
<evidence type="ECO:0000313" key="7">
    <source>
        <dbReference type="Proteomes" id="UP000285317"/>
    </source>
</evidence>
<name>A0A3T0T5K8_9MICO</name>
<proteinExistence type="predicted"/>
<protein>
    <recommendedName>
        <fullName evidence="8">DUF86 domain-containing protein</fullName>
    </recommendedName>
</protein>
<keyword evidence="2" id="KW-1277">Toxin-antitoxin system</keyword>
<evidence type="ECO:0000313" key="6">
    <source>
        <dbReference type="EMBL" id="AZZ53924.1"/>
    </source>
</evidence>
<evidence type="ECO:0000256" key="1">
    <source>
        <dbReference type="ARBA" id="ARBA00022553"/>
    </source>
</evidence>